<dbReference type="PRINTS" id="PR00622">
    <property type="entry name" value="HISTONEH3"/>
</dbReference>
<name>A0A8S0UVD1_OLEEU</name>
<feature type="compositionally biased region" description="Gly residues" evidence="3">
    <location>
        <begin position="76"/>
        <end position="96"/>
    </location>
</feature>
<dbReference type="GO" id="GO:0003677">
    <property type="term" value="F:DNA binding"/>
    <property type="evidence" value="ECO:0007669"/>
    <property type="project" value="InterPro"/>
</dbReference>
<dbReference type="Gramene" id="OE9A098720T1">
    <property type="protein sequence ID" value="OE9A098720C1"/>
    <property type="gene ID" value="OE9A098720"/>
</dbReference>
<dbReference type="GO" id="GO:0046982">
    <property type="term" value="F:protein heterodimerization activity"/>
    <property type="evidence" value="ECO:0007669"/>
    <property type="project" value="InterPro"/>
</dbReference>
<accession>A0A8S0UVD1</accession>
<evidence type="ECO:0000256" key="3">
    <source>
        <dbReference type="SAM" id="MobiDB-lite"/>
    </source>
</evidence>
<evidence type="ECO:0000313" key="4">
    <source>
        <dbReference type="EMBL" id="CAA3022089.1"/>
    </source>
</evidence>
<dbReference type="InterPro" id="IPR000164">
    <property type="entry name" value="Histone_H3/CENP-A"/>
</dbReference>
<dbReference type="OrthoDB" id="842664at2759"/>
<dbReference type="PANTHER" id="PTHR11426">
    <property type="entry name" value="HISTONE H3"/>
    <property type="match status" value="1"/>
</dbReference>
<dbReference type="EMBL" id="CACTIH010009064">
    <property type="protein sequence ID" value="CAA3022089.1"/>
    <property type="molecule type" value="Genomic_DNA"/>
</dbReference>
<reference evidence="4 5" key="1">
    <citation type="submission" date="2019-12" db="EMBL/GenBank/DDBJ databases">
        <authorList>
            <person name="Alioto T."/>
            <person name="Alioto T."/>
            <person name="Gomez Garrido J."/>
        </authorList>
    </citation>
    <scope>NUCLEOTIDE SEQUENCE [LARGE SCALE GENOMIC DNA]</scope>
</reference>
<feature type="region of interest" description="Disordered" evidence="3">
    <location>
        <begin position="76"/>
        <end position="100"/>
    </location>
</feature>
<keyword evidence="5" id="KW-1185">Reference proteome</keyword>
<gene>
    <name evidence="4" type="ORF">OLEA9_A098720</name>
</gene>
<dbReference type="Gene3D" id="1.10.20.10">
    <property type="entry name" value="Histone, subunit A"/>
    <property type="match status" value="1"/>
</dbReference>
<protein>
    <submittedName>
        <fullName evidence="4">Histone H3, partial</fullName>
    </submittedName>
</protein>
<proteinExistence type="inferred from homology"/>
<evidence type="ECO:0000256" key="1">
    <source>
        <dbReference type="ARBA" id="ARBA00010343"/>
    </source>
</evidence>
<feature type="non-terminal residue" evidence="4">
    <location>
        <position position="1"/>
    </location>
</feature>
<comment type="similarity">
    <text evidence="1">Belongs to the histone H3 family.</text>
</comment>
<keyword evidence="2" id="KW-0007">Acetylation</keyword>
<dbReference type="Proteomes" id="UP000594638">
    <property type="component" value="Unassembled WGS sequence"/>
</dbReference>
<evidence type="ECO:0000256" key="2">
    <source>
        <dbReference type="ARBA" id="ARBA00022990"/>
    </source>
</evidence>
<feature type="compositionally biased region" description="Basic and acidic residues" evidence="3">
    <location>
        <begin position="1"/>
        <end position="11"/>
    </location>
</feature>
<dbReference type="AlphaFoldDB" id="A0A8S0UVD1"/>
<organism evidence="4 5">
    <name type="scientific">Olea europaea subsp. europaea</name>
    <dbReference type="NCBI Taxonomy" id="158383"/>
    <lineage>
        <taxon>Eukaryota</taxon>
        <taxon>Viridiplantae</taxon>
        <taxon>Streptophyta</taxon>
        <taxon>Embryophyta</taxon>
        <taxon>Tracheophyta</taxon>
        <taxon>Spermatophyta</taxon>
        <taxon>Magnoliopsida</taxon>
        <taxon>eudicotyledons</taxon>
        <taxon>Gunneridae</taxon>
        <taxon>Pentapetalae</taxon>
        <taxon>asterids</taxon>
        <taxon>lamiids</taxon>
        <taxon>Lamiales</taxon>
        <taxon>Oleaceae</taxon>
        <taxon>Oleeae</taxon>
        <taxon>Olea</taxon>
    </lineage>
</organism>
<dbReference type="GO" id="GO:0000786">
    <property type="term" value="C:nucleosome"/>
    <property type="evidence" value="ECO:0007669"/>
    <property type="project" value="InterPro"/>
</dbReference>
<comment type="caution">
    <text evidence="4">The sequence shown here is derived from an EMBL/GenBank/DDBJ whole genome shotgun (WGS) entry which is preliminary data.</text>
</comment>
<dbReference type="GO" id="GO:0030527">
    <property type="term" value="F:structural constituent of chromatin"/>
    <property type="evidence" value="ECO:0007669"/>
    <property type="project" value="InterPro"/>
</dbReference>
<feature type="region of interest" description="Disordered" evidence="3">
    <location>
        <begin position="1"/>
        <end position="34"/>
    </location>
</feature>
<dbReference type="InterPro" id="IPR009072">
    <property type="entry name" value="Histone-fold"/>
</dbReference>
<sequence>PSFRLVKDPQSPRKQLASKAARKSAPTIDGVKKPHRYRPGTVALCEICKYRKSTKLLIRKLPFQCLREEGHGGEGGGYGDGHGYGGGGRGGGGTGDGGHRSSDEHLCEWRSWTELLIENRLLRLRIHFALCGYRWVGFMKWA</sequence>
<evidence type="ECO:0000313" key="5">
    <source>
        <dbReference type="Proteomes" id="UP000594638"/>
    </source>
</evidence>
<dbReference type="SUPFAM" id="SSF47113">
    <property type="entry name" value="Histone-fold"/>
    <property type="match status" value="1"/>
</dbReference>